<evidence type="ECO:0000259" key="7">
    <source>
        <dbReference type="SMART" id="SM00829"/>
    </source>
</evidence>
<sequence length="376" mass="40224">MITCKAAVAEEAKKELVVKEVTVGPPQAGEVRVKILYTGVCHTDEYTRSGLDPEGLFPSILGHEGAGIVESIGEGVTSLEVGDHVVPLYIPQCRDCEFCNSSKTNLCGKIRSTQGIGVMPDGTPRFKDKDGNELYHFMGTSTFCQYTVCPEISLAKVNKEAPLDKICLLGCGITTGYGAVINTLKIEEGSTVAVIGLGGVGLAAIMGAHKSKASKIIAVDINPGKFERAILFGATDTLNPLEQKGKEMSELIFEMTDGVGVDYSIECVGTPHLMKQSFLSTKPNGGASCVIGVAAAGQTIDLSSEEVMGREWTGSAFGGTKSRDQVPELVDDYMKGDIKVDEFITHNFPLDDINDAFHAMHEGKCIRAIVKMFDDE</sequence>
<reference evidence="8" key="1">
    <citation type="submission" date="2023-07" db="EMBL/GenBank/DDBJ databases">
        <authorList>
            <consortium name="AG Swart"/>
            <person name="Singh M."/>
            <person name="Singh A."/>
            <person name="Seah K."/>
            <person name="Emmerich C."/>
        </authorList>
    </citation>
    <scope>NUCLEOTIDE SEQUENCE</scope>
    <source>
        <strain evidence="8">DP1</strain>
    </source>
</reference>
<gene>
    <name evidence="8" type="ORF">ECRASSUSDP1_LOCUS14632</name>
</gene>
<feature type="domain" description="Enoyl reductase (ER)" evidence="7">
    <location>
        <begin position="11"/>
        <end position="370"/>
    </location>
</feature>
<protein>
    <recommendedName>
        <fullName evidence="7">Enoyl reductase (ER) domain-containing protein</fullName>
    </recommendedName>
</protein>
<dbReference type="SUPFAM" id="SSF51735">
    <property type="entry name" value="NAD(P)-binding Rossmann-fold domains"/>
    <property type="match status" value="1"/>
</dbReference>
<dbReference type="GO" id="GO:0008270">
    <property type="term" value="F:zinc ion binding"/>
    <property type="evidence" value="ECO:0007669"/>
    <property type="project" value="InterPro"/>
</dbReference>
<keyword evidence="2 6" id="KW-0479">Metal-binding</keyword>
<organism evidence="8 9">
    <name type="scientific">Euplotes crassus</name>
    <dbReference type="NCBI Taxonomy" id="5936"/>
    <lineage>
        <taxon>Eukaryota</taxon>
        <taxon>Sar</taxon>
        <taxon>Alveolata</taxon>
        <taxon>Ciliophora</taxon>
        <taxon>Intramacronucleata</taxon>
        <taxon>Spirotrichea</taxon>
        <taxon>Hypotrichia</taxon>
        <taxon>Euplotida</taxon>
        <taxon>Euplotidae</taxon>
        <taxon>Moneuplotes</taxon>
    </lineage>
</organism>
<evidence type="ECO:0000313" key="9">
    <source>
        <dbReference type="Proteomes" id="UP001295684"/>
    </source>
</evidence>
<keyword evidence="5" id="KW-0520">NAD</keyword>
<proteinExistence type="inferred from homology"/>
<evidence type="ECO:0000256" key="5">
    <source>
        <dbReference type="ARBA" id="ARBA00023027"/>
    </source>
</evidence>
<dbReference type="Pfam" id="PF08240">
    <property type="entry name" value="ADH_N"/>
    <property type="match status" value="1"/>
</dbReference>
<evidence type="ECO:0000313" key="8">
    <source>
        <dbReference type="EMBL" id="CAI2373291.1"/>
    </source>
</evidence>
<accession>A0AAD1XIF8</accession>
<dbReference type="EMBL" id="CAMPGE010014630">
    <property type="protein sequence ID" value="CAI2373291.1"/>
    <property type="molecule type" value="Genomic_DNA"/>
</dbReference>
<dbReference type="SUPFAM" id="SSF50129">
    <property type="entry name" value="GroES-like"/>
    <property type="match status" value="2"/>
</dbReference>
<dbReference type="GO" id="GO:0005829">
    <property type="term" value="C:cytosol"/>
    <property type="evidence" value="ECO:0007669"/>
    <property type="project" value="TreeGrafter"/>
</dbReference>
<dbReference type="AlphaFoldDB" id="A0AAD1XIF8"/>
<dbReference type="Gene3D" id="3.40.50.720">
    <property type="entry name" value="NAD(P)-binding Rossmann-like Domain"/>
    <property type="match status" value="1"/>
</dbReference>
<dbReference type="Proteomes" id="UP001295684">
    <property type="component" value="Unassembled WGS sequence"/>
</dbReference>
<dbReference type="InterPro" id="IPR036291">
    <property type="entry name" value="NAD(P)-bd_dom_sf"/>
</dbReference>
<dbReference type="SMART" id="SM00829">
    <property type="entry name" value="PKS_ER"/>
    <property type="match status" value="1"/>
</dbReference>
<comment type="caution">
    <text evidence="8">The sequence shown here is derived from an EMBL/GenBank/DDBJ whole genome shotgun (WGS) entry which is preliminary data.</text>
</comment>
<name>A0AAD1XIF8_EUPCR</name>
<dbReference type="Gene3D" id="3.90.180.10">
    <property type="entry name" value="Medium-chain alcohol dehydrogenases, catalytic domain"/>
    <property type="match status" value="1"/>
</dbReference>
<evidence type="ECO:0000256" key="6">
    <source>
        <dbReference type="RuleBase" id="RU361277"/>
    </source>
</evidence>
<evidence type="ECO:0000256" key="2">
    <source>
        <dbReference type="ARBA" id="ARBA00022723"/>
    </source>
</evidence>
<comment type="similarity">
    <text evidence="6">Belongs to the zinc-containing alcohol dehydrogenase family.</text>
</comment>
<dbReference type="InterPro" id="IPR002328">
    <property type="entry name" value="ADH_Zn_CS"/>
</dbReference>
<dbReference type="InterPro" id="IPR011032">
    <property type="entry name" value="GroES-like_sf"/>
</dbReference>
<dbReference type="InterPro" id="IPR020843">
    <property type="entry name" value="ER"/>
</dbReference>
<dbReference type="GO" id="GO:0051903">
    <property type="term" value="F:S-(hydroxymethyl)glutathione dehydrogenase [NAD(P)+] activity"/>
    <property type="evidence" value="ECO:0007669"/>
    <property type="project" value="TreeGrafter"/>
</dbReference>
<dbReference type="FunFam" id="3.40.50.720:FF:000003">
    <property type="entry name" value="S-(hydroxymethyl)glutathione dehydrogenase"/>
    <property type="match status" value="1"/>
</dbReference>
<dbReference type="GO" id="GO:0046294">
    <property type="term" value="P:formaldehyde catabolic process"/>
    <property type="evidence" value="ECO:0007669"/>
    <property type="project" value="TreeGrafter"/>
</dbReference>
<dbReference type="PANTHER" id="PTHR43880">
    <property type="entry name" value="ALCOHOL DEHYDROGENASE"/>
    <property type="match status" value="1"/>
</dbReference>
<evidence type="ECO:0000256" key="3">
    <source>
        <dbReference type="ARBA" id="ARBA00022833"/>
    </source>
</evidence>
<dbReference type="InterPro" id="IPR013154">
    <property type="entry name" value="ADH-like_N"/>
</dbReference>
<dbReference type="InterPro" id="IPR013149">
    <property type="entry name" value="ADH-like_C"/>
</dbReference>
<evidence type="ECO:0000256" key="4">
    <source>
        <dbReference type="ARBA" id="ARBA00023002"/>
    </source>
</evidence>
<keyword evidence="4" id="KW-0560">Oxidoreductase</keyword>
<evidence type="ECO:0000256" key="1">
    <source>
        <dbReference type="ARBA" id="ARBA00001947"/>
    </source>
</evidence>
<keyword evidence="3 6" id="KW-0862">Zinc</keyword>
<dbReference type="PROSITE" id="PS00059">
    <property type="entry name" value="ADH_ZINC"/>
    <property type="match status" value="1"/>
</dbReference>
<dbReference type="Pfam" id="PF00107">
    <property type="entry name" value="ADH_zinc_N"/>
    <property type="match status" value="1"/>
</dbReference>
<dbReference type="PANTHER" id="PTHR43880:SF12">
    <property type="entry name" value="ALCOHOL DEHYDROGENASE CLASS-3"/>
    <property type="match status" value="1"/>
</dbReference>
<keyword evidence="9" id="KW-1185">Reference proteome</keyword>
<comment type="cofactor">
    <cofactor evidence="1 6">
        <name>Zn(2+)</name>
        <dbReference type="ChEBI" id="CHEBI:29105"/>
    </cofactor>
</comment>
<dbReference type="FunFam" id="3.90.180.10:FF:000001">
    <property type="entry name" value="S-(hydroxymethyl)glutathione dehydrogenase"/>
    <property type="match status" value="1"/>
</dbReference>